<dbReference type="EMBL" id="LAYC01000001">
    <property type="protein sequence ID" value="KYK61340.1"/>
    <property type="molecule type" value="Genomic_DNA"/>
</dbReference>
<dbReference type="InParanoid" id="A0A151GW91"/>
<proteinExistence type="predicted"/>
<protein>
    <submittedName>
        <fullName evidence="3">Uncharacterized protein</fullName>
    </submittedName>
</protein>
<dbReference type="GeneID" id="63715125"/>
<reference evidence="3 4" key="1">
    <citation type="journal article" date="2016" name="Sci. Rep.">
        <title>Insights into Adaptations to a Near-Obligate Nematode Endoparasitic Lifestyle from the Finished Genome of Drechmeria coniospora.</title>
        <authorList>
            <person name="Zhang L."/>
            <person name="Zhou Z."/>
            <person name="Guo Q."/>
            <person name="Fokkens L."/>
            <person name="Miskei M."/>
            <person name="Pocsi I."/>
            <person name="Zhang W."/>
            <person name="Chen M."/>
            <person name="Wang L."/>
            <person name="Sun Y."/>
            <person name="Donzelli B.G."/>
            <person name="Gibson D.M."/>
            <person name="Nelson D.R."/>
            <person name="Luo J.G."/>
            <person name="Rep M."/>
            <person name="Liu H."/>
            <person name="Yang S."/>
            <person name="Wang J."/>
            <person name="Krasnoff S.B."/>
            <person name="Xu Y."/>
            <person name="Molnar I."/>
            <person name="Lin M."/>
        </authorList>
    </citation>
    <scope>NUCLEOTIDE SEQUENCE [LARGE SCALE GENOMIC DNA]</scope>
    <source>
        <strain evidence="3 4">ARSEF 6962</strain>
    </source>
</reference>
<evidence type="ECO:0000313" key="3">
    <source>
        <dbReference type="EMBL" id="KYK61340.1"/>
    </source>
</evidence>
<evidence type="ECO:0000313" key="4">
    <source>
        <dbReference type="Proteomes" id="UP000076580"/>
    </source>
</evidence>
<accession>A0A151GW91</accession>
<feature type="signal peptide" evidence="2">
    <location>
        <begin position="1"/>
        <end position="21"/>
    </location>
</feature>
<feature type="coiled-coil region" evidence="1">
    <location>
        <begin position="480"/>
        <end position="528"/>
    </location>
</feature>
<dbReference type="Gene3D" id="3.90.210.10">
    <property type="entry name" value="Heat-Labile Enterotoxin, subunit A"/>
    <property type="match status" value="1"/>
</dbReference>
<evidence type="ECO:0000256" key="2">
    <source>
        <dbReference type="SAM" id="SignalP"/>
    </source>
</evidence>
<sequence>MYSQASYLLLLLYGCTNLAMAVPPKRKDVVDLPVEVGSPPSPEYALMLPGNQNFRRLFEHDPPQYSQDLWLVVPQTMDVIHTQGGVLPQGTTETSIYQHMHGNTNSVYVTAYESIHAARMAYASVAGTGVAGTLLCINQAENTIELAGSLPPEELRDNIRRVTGDPRPDSEIKFVKNKNYDSHYYKNQHQRYYSTARPRLAGLPLNHPEFANVQSGFSNELECDKEARAFMDIIAEAVGWRKEWPLVLPPGEAAVATEAINRASNLVTTCKKWTLWAEGEENLAIIRGTLSEANYHLSTISSNVAKLGQIIRHSGSLPRSTFNSPWWHFIHSSKDVADIQAKAFLVEAAQLNQKISTYCRNIATSDPLDSTLIKELKDTAARIEDIEKRMRIKLKANEKRRSEIIEAKKAGVGSTQFLDIKPNVWLGIRYEKKSEAIERDIHLLDELILLQTPYYKDLIGIVSSANKAVFELEAKNQERTKMKQKTKDIIENEKAEAEEEIGTILKDVLEAEKRKNTALEQAQIIKDNPNLSTWFRETLSNLGKWVSNKLGDADTAIALAGTATAGAGVGGKVAAGALKASAGVGSSTSRLGSTAAKNIKTMENVEIGNTAKAKGNSQVTAESEQVNIGNLESLLDSSAVNSPVGNTPVGGLFNDVFETIEAGPISDALLEQLQNLPVASGNPALQAESSSLAQSMSGSLANAARGGGRTLVQTARATPSKIKAKLPGNKYERLAEKRRRSIVRRDNGQTGNQELQNMLDHDSAALAIRAVTRAMLVGIQLASEKMGSTVSSTAN</sequence>
<dbReference type="Proteomes" id="UP000076580">
    <property type="component" value="Chromosome 01"/>
</dbReference>
<dbReference type="RefSeq" id="XP_040660692.1">
    <property type="nucleotide sequence ID" value="XM_040799809.1"/>
</dbReference>
<evidence type="ECO:0000256" key="1">
    <source>
        <dbReference type="SAM" id="Coils"/>
    </source>
</evidence>
<gene>
    <name evidence="3" type="ORF">DCS_02482</name>
</gene>
<keyword evidence="4" id="KW-1185">Reference proteome</keyword>
<keyword evidence="1" id="KW-0175">Coiled coil</keyword>
<comment type="caution">
    <text evidence="3">The sequence shown here is derived from an EMBL/GenBank/DDBJ whole genome shotgun (WGS) entry which is preliminary data.</text>
</comment>
<organism evidence="3 4">
    <name type="scientific">Drechmeria coniospora</name>
    <name type="common">Nematophagous fungus</name>
    <name type="synonym">Meria coniospora</name>
    <dbReference type="NCBI Taxonomy" id="98403"/>
    <lineage>
        <taxon>Eukaryota</taxon>
        <taxon>Fungi</taxon>
        <taxon>Dikarya</taxon>
        <taxon>Ascomycota</taxon>
        <taxon>Pezizomycotina</taxon>
        <taxon>Sordariomycetes</taxon>
        <taxon>Hypocreomycetidae</taxon>
        <taxon>Hypocreales</taxon>
        <taxon>Ophiocordycipitaceae</taxon>
        <taxon>Drechmeria</taxon>
    </lineage>
</organism>
<name>A0A151GW91_DRECN</name>
<feature type="chain" id="PRO_5007580989" evidence="2">
    <location>
        <begin position="22"/>
        <end position="795"/>
    </location>
</feature>
<dbReference type="AlphaFoldDB" id="A0A151GW91"/>
<keyword evidence="2" id="KW-0732">Signal</keyword>